<proteinExistence type="predicted"/>
<feature type="non-terminal residue" evidence="1">
    <location>
        <position position="73"/>
    </location>
</feature>
<keyword evidence="2" id="KW-1185">Reference proteome</keyword>
<dbReference type="Proteomes" id="UP000308600">
    <property type="component" value="Unassembled WGS sequence"/>
</dbReference>
<name>A0ACD3AAP0_9AGAR</name>
<evidence type="ECO:0000313" key="2">
    <source>
        <dbReference type="Proteomes" id="UP000308600"/>
    </source>
</evidence>
<organism evidence="1 2">
    <name type="scientific">Pluteus cervinus</name>
    <dbReference type="NCBI Taxonomy" id="181527"/>
    <lineage>
        <taxon>Eukaryota</taxon>
        <taxon>Fungi</taxon>
        <taxon>Dikarya</taxon>
        <taxon>Basidiomycota</taxon>
        <taxon>Agaricomycotina</taxon>
        <taxon>Agaricomycetes</taxon>
        <taxon>Agaricomycetidae</taxon>
        <taxon>Agaricales</taxon>
        <taxon>Pluteineae</taxon>
        <taxon>Pluteaceae</taxon>
        <taxon>Pluteus</taxon>
    </lineage>
</organism>
<gene>
    <name evidence="1" type="ORF">BDN72DRAFT_748698</name>
</gene>
<protein>
    <submittedName>
        <fullName evidence="1">Uncharacterized protein</fullName>
    </submittedName>
</protein>
<dbReference type="EMBL" id="ML208563">
    <property type="protein sequence ID" value="TFK62728.1"/>
    <property type="molecule type" value="Genomic_DNA"/>
</dbReference>
<accession>A0ACD3AAP0</accession>
<feature type="non-terminal residue" evidence="1">
    <location>
        <position position="1"/>
    </location>
</feature>
<evidence type="ECO:0000313" key="1">
    <source>
        <dbReference type="EMBL" id="TFK62728.1"/>
    </source>
</evidence>
<reference evidence="1 2" key="1">
    <citation type="journal article" date="2019" name="Nat. Ecol. Evol.">
        <title>Megaphylogeny resolves global patterns of mushroom evolution.</title>
        <authorList>
            <person name="Varga T."/>
            <person name="Krizsan K."/>
            <person name="Foldi C."/>
            <person name="Dima B."/>
            <person name="Sanchez-Garcia M."/>
            <person name="Sanchez-Ramirez S."/>
            <person name="Szollosi G.J."/>
            <person name="Szarkandi J.G."/>
            <person name="Papp V."/>
            <person name="Albert L."/>
            <person name="Andreopoulos W."/>
            <person name="Angelini C."/>
            <person name="Antonin V."/>
            <person name="Barry K.W."/>
            <person name="Bougher N.L."/>
            <person name="Buchanan P."/>
            <person name="Buyck B."/>
            <person name="Bense V."/>
            <person name="Catcheside P."/>
            <person name="Chovatia M."/>
            <person name="Cooper J."/>
            <person name="Damon W."/>
            <person name="Desjardin D."/>
            <person name="Finy P."/>
            <person name="Geml J."/>
            <person name="Haridas S."/>
            <person name="Hughes K."/>
            <person name="Justo A."/>
            <person name="Karasinski D."/>
            <person name="Kautmanova I."/>
            <person name="Kiss B."/>
            <person name="Kocsube S."/>
            <person name="Kotiranta H."/>
            <person name="LaButti K.M."/>
            <person name="Lechner B.E."/>
            <person name="Liimatainen K."/>
            <person name="Lipzen A."/>
            <person name="Lukacs Z."/>
            <person name="Mihaltcheva S."/>
            <person name="Morgado L.N."/>
            <person name="Niskanen T."/>
            <person name="Noordeloos M.E."/>
            <person name="Ohm R.A."/>
            <person name="Ortiz-Santana B."/>
            <person name="Ovrebo C."/>
            <person name="Racz N."/>
            <person name="Riley R."/>
            <person name="Savchenko A."/>
            <person name="Shiryaev A."/>
            <person name="Soop K."/>
            <person name="Spirin V."/>
            <person name="Szebenyi C."/>
            <person name="Tomsovsky M."/>
            <person name="Tulloss R.E."/>
            <person name="Uehling J."/>
            <person name="Grigoriev I.V."/>
            <person name="Vagvolgyi C."/>
            <person name="Papp T."/>
            <person name="Martin F.M."/>
            <person name="Miettinen O."/>
            <person name="Hibbett D.S."/>
            <person name="Nagy L.G."/>
        </authorList>
    </citation>
    <scope>NUCLEOTIDE SEQUENCE [LARGE SCALE GENOMIC DNA]</scope>
    <source>
        <strain evidence="1 2">NL-1719</strain>
    </source>
</reference>
<sequence>RYSILPALTTEGIVALEIFEGSVTKDRFLTFIQDHICPILNPYPHKRSVVLLDNCSIHHDEELRRLIEDECGA</sequence>